<sequence>MEPSALGVKDDNSQLLLDGAPQAGAAANGHVQRRESRSPTNWIGMIRLLDGSEIPCTVKDVSPSGACLGVPASVSLPETFMLKVVGRDFVCLVRLAWRRSNLAGVRIERIGKLASKTAASSAQVEVAADDYKSVGTRHRSFSSSY</sequence>
<keyword evidence="3" id="KW-1185">Reference proteome</keyword>
<evidence type="ECO:0000313" key="3">
    <source>
        <dbReference type="Proteomes" id="UP001055156"/>
    </source>
</evidence>
<comment type="caution">
    <text evidence="2">The sequence shown here is derived from an EMBL/GenBank/DDBJ whole genome shotgun (WGS) entry which is preliminary data.</text>
</comment>
<proteinExistence type="predicted"/>
<protein>
    <recommendedName>
        <fullName evidence="1">PilZ domain-containing protein</fullName>
    </recommendedName>
</protein>
<gene>
    <name evidence="2" type="ORF">LKMONMHP_0570</name>
</gene>
<dbReference type="InterPro" id="IPR009875">
    <property type="entry name" value="PilZ_domain"/>
</dbReference>
<reference evidence="2" key="2">
    <citation type="submission" date="2021-08" db="EMBL/GenBank/DDBJ databases">
        <authorList>
            <person name="Tani A."/>
            <person name="Ola A."/>
            <person name="Ogura Y."/>
            <person name="Katsura K."/>
            <person name="Hayashi T."/>
        </authorList>
    </citation>
    <scope>NUCLEOTIDE SEQUENCE</scope>
    <source>
        <strain evidence="2">NBRC 15689</strain>
    </source>
</reference>
<evidence type="ECO:0000259" key="1">
    <source>
        <dbReference type="Pfam" id="PF07238"/>
    </source>
</evidence>
<feature type="domain" description="PilZ" evidence="1">
    <location>
        <begin position="32"/>
        <end position="110"/>
    </location>
</feature>
<name>A0ABQ4T649_METOR</name>
<dbReference type="Proteomes" id="UP001055156">
    <property type="component" value="Unassembled WGS sequence"/>
</dbReference>
<dbReference type="SUPFAM" id="SSF141371">
    <property type="entry name" value="PilZ domain-like"/>
    <property type="match status" value="1"/>
</dbReference>
<evidence type="ECO:0000313" key="2">
    <source>
        <dbReference type="EMBL" id="GJE25731.1"/>
    </source>
</evidence>
<dbReference type="Pfam" id="PF07238">
    <property type="entry name" value="PilZ"/>
    <property type="match status" value="1"/>
</dbReference>
<dbReference type="EMBL" id="BPQV01000002">
    <property type="protein sequence ID" value="GJE25731.1"/>
    <property type="molecule type" value="Genomic_DNA"/>
</dbReference>
<organism evidence="2 3">
    <name type="scientific">Methylobacterium organophilum</name>
    <dbReference type="NCBI Taxonomy" id="410"/>
    <lineage>
        <taxon>Bacteria</taxon>
        <taxon>Pseudomonadati</taxon>
        <taxon>Pseudomonadota</taxon>
        <taxon>Alphaproteobacteria</taxon>
        <taxon>Hyphomicrobiales</taxon>
        <taxon>Methylobacteriaceae</taxon>
        <taxon>Methylobacterium</taxon>
    </lineage>
</organism>
<reference evidence="2" key="1">
    <citation type="journal article" date="2021" name="Front. Microbiol.">
        <title>Comprehensive Comparative Genomics and Phenotyping of Methylobacterium Species.</title>
        <authorList>
            <person name="Alessa O."/>
            <person name="Ogura Y."/>
            <person name="Fujitani Y."/>
            <person name="Takami H."/>
            <person name="Hayashi T."/>
            <person name="Sahin N."/>
            <person name="Tani A."/>
        </authorList>
    </citation>
    <scope>NUCLEOTIDE SEQUENCE</scope>
    <source>
        <strain evidence="2">NBRC 15689</strain>
    </source>
</reference>
<accession>A0ABQ4T649</accession>